<evidence type="ECO:0000313" key="2">
    <source>
        <dbReference type="Proteomes" id="UP000822476"/>
    </source>
</evidence>
<organism evidence="1 2">
    <name type="scientific">Paragonimus skrjabini miyazakii</name>
    <dbReference type="NCBI Taxonomy" id="59628"/>
    <lineage>
        <taxon>Eukaryota</taxon>
        <taxon>Metazoa</taxon>
        <taxon>Spiralia</taxon>
        <taxon>Lophotrochozoa</taxon>
        <taxon>Platyhelminthes</taxon>
        <taxon>Trematoda</taxon>
        <taxon>Digenea</taxon>
        <taxon>Plagiorchiida</taxon>
        <taxon>Troglotremata</taxon>
        <taxon>Troglotrematidae</taxon>
        <taxon>Paragonimus</taxon>
    </lineage>
</organism>
<gene>
    <name evidence="1" type="ORF">EG68_11323</name>
</gene>
<reference evidence="1" key="1">
    <citation type="submission" date="2019-07" db="EMBL/GenBank/DDBJ databases">
        <title>Annotation for the trematode Paragonimus miyazaki's.</title>
        <authorList>
            <person name="Choi Y.-J."/>
        </authorList>
    </citation>
    <scope>NUCLEOTIDE SEQUENCE</scope>
    <source>
        <strain evidence="1">Japan</strain>
    </source>
</reference>
<protein>
    <submittedName>
        <fullName evidence="1">Uncharacterized protein</fullName>
    </submittedName>
</protein>
<evidence type="ECO:0000313" key="1">
    <source>
        <dbReference type="EMBL" id="KAF7236133.1"/>
    </source>
</evidence>
<proteinExistence type="predicted"/>
<comment type="caution">
    <text evidence="1">The sequence shown here is derived from an EMBL/GenBank/DDBJ whole genome shotgun (WGS) entry which is preliminary data.</text>
</comment>
<dbReference type="AlphaFoldDB" id="A0A8S9YEG4"/>
<keyword evidence="2" id="KW-1185">Reference proteome</keyword>
<dbReference type="EMBL" id="JTDE01008028">
    <property type="protein sequence ID" value="KAF7236133.1"/>
    <property type="molecule type" value="Genomic_DNA"/>
</dbReference>
<name>A0A8S9YEG4_9TREM</name>
<sequence>MQFFSTVVLRTWPHPRSRFGSPWQLCDITHFRILVIWNIVVVISNTCEHFPFQPCIFPTVKMRHSSFVFLFGKLIILTIFRCVNSHFAPTQPITICLSELNSVLSSPITGQCPVARFVVRAPPLINF</sequence>
<accession>A0A8S9YEG4</accession>
<dbReference type="Proteomes" id="UP000822476">
    <property type="component" value="Unassembled WGS sequence"/>
</dbReference>